<dbReference type="InterPro" id="IPR001282">
    <property type="entry name" value="G6P_DH"/>
</dbReference>
<dbReference type="AlphaFoldDB" id="A0A562QZ51"/>
<comment type="pathway">
    <text evidence="1 7">Carbohydrate degradation; pentose phosphate pathway; D-ribulose 5-phosphate from D-glucose 6-phosphate (oxidative stage): step 1/3.</text>
</comment>
<evidence type="ECO:0000256" key="7">
    <source>
        <dbReference type="HAMAP-Rule" id="MF_00966"/>
    </source>
</evidence>
<dbReference type="GO" id="GO:0004345">
    <property type="term" value="F:glucose-6-phosphate dehydrogenase activity"/>
    <property type="evidence" value="ECO:0007669"/>
    <property type="project" value="UniProtKB-UniRule"/>
</dbReference>
<keyword evidence="5 7" id="KW-0560">Oxidoreductase</keyword>
<keyword evidence="6 7" id="KW-0119">Carbohydrate metabolism</keyword>
<dbReference type="GO" id="GO:0050661">
    <property type="term" value="F:NADP binding"/>
    <property type="evidence" value="ECO:0007669"/>
    <property type="project" value="UniProtKB-UniRule"/>
</dbReference>
<dbReference type="InterPro" id="IPR036291">
    <property type="entry name" value="NAD(P)-bd_dom_sf"/>
</dbReference>
<feature type="binding site" evidence="7">
    <location>
        <position position="186"/>
    </location>
    <ligand>
        <name>substrate</name>
    </ligand>
</feature>
<dbReference type="PIRSF" id="PIRSF000110">
    <property type="entry name" value="G6PD"/>
    <property type="match status" value="1"/>
</dbReference>
<evidence type="ECO:0000256" key="1">
    <source>
        <dbReference type="ARBA" id="ARBA00004937"/>
    </source>
</evidence>
<evidence type="ECO:0000256" key="6">
    <source>
        <dbReference type="ARBA" id="ARBA00023277"/>
    </source>
</evidence>
<comment type="caution">
    <text evidence="7">Lacks conserved residue(s) required for the propagation of feature annotation.</text>
</comment>
<dbReference type="EMBL" id="VLLB01000009">
    <property type="protein sequence ID" value="TWI62099.1"/>
    <property type="molecule type" value="Genomic_DNA"/>
</dbReference>
<dbReference type="SUPFAM" id="SSF55347">
    <property type="entry name" value="Glyceraldehyde-3-phosphate dehydrogenase-like, C-terminal domain"/>
    <property type="match status" value="1"/>
</dbReference>
<comment type="catalytic activity">
    <reaction evidence="7">
        <text>D-glucose 6-phosphate + NADP(+) = 6-phospho-D-glucono-1,5-lactone + NADPH + H(+)</text>
        <dbReference type="Rhea" id="RHEA:15841"/>
        <dbReference type="ChEBI" id="CHEBI:15378"/>
        <dbReference type="ChEBI" id="CHEBI:57783"/>
        <dbReference type="ChEBI" id="CHEBI:57955"/>
        <dbReference type="ChEBI" id="CHEBI:58349"/>
        <dbReference type="ChEBI" id="CHEBI:61548"/>
        <dbReference type="EC" id="1.1.1.49"/>
    </reaction>
</comment>
<protein>
    <recommendedName>
        <fullName evidence="7">Glucose-6-phosphate 1-dehydrogenase</fullName>
        <shortName evidence="7">G6PD</shortName>
        <ecNumber evidence="7">1.1.1.49</ecNumber>
    </recommendedName>
</protein>
<evidence type="ECO:0000256" key="3">
    <source>
        <dbReference type="ARBA" id="ARBA00022526"/>
    </source>
</evidence>
<dbReference type="Pfam" id="PF00479">
    <property type="entry name" value="G6PD_N"/>
    <property type="match status" value="1"/>
</dbReference>
<feature type="active site" description="Proton acceptor" evidence="7">
    <location>
        <position position="248"/>
    </location>
</feature>
<evidence type="ECO:0000256" key="4">
    <source>
        <dbReference type="ARBA" id="ARBA00022857"/>
    </source>
</evidence>
<gene>
    <name evidence="7" type="primary">zwf</name>
    <name evidence="10" type="ORF">IP91_04208</name>
</gene>
<sequence length="501" mass="56458">MSGKTNHTTPIMALSDFDLVLFGGSGDLSMRKLLPAMFSRDVCGDLPPDARIICVGRHDNSQEEFIETVNTTSKPHIKAPKVTYENWARFTKRIVYVSLDATDSSSYKGLVEALRGDEGLTRVYYLATPPALFAQICDNLKDNGLVTPTSRVVLEKPLGRDLESAKQINREVGEVFEESQIYRIDHYLGKETVQNLLALRFGNILFEPLWRREWISDVQITIAEKLGVGNRIGYYDTSGALRDMLQNHLLQLLCIVAMEPPSSIAPDAVRDAKLQVLRSLKRFTPTTLAQNIVRGQYRAGHVDGQAVPSYRDEPDAPQGSRTETFVAMKAEIDTWRWAGVPFYLRTGKRMADGLAEIVVRFKQIPHSIFNQPTSSFQPNSLVIRLQPDEGLRMNLMAKTPGEGMRLKPAELELDFRESFKAPRMDAYERLLLDVLRGQLTLFMRGDELEAAWEWVEPILNNWEQDDTAPLPYTSGTWGPAASSALIGRDGLQWREEALPED</sequence>
<evidence type="ECO:0000259" key="8">
    <source>
        <dbReference type="Pfam" id="PF00479"/>
    </source>
</evidence>
<evidence type="ECO:0000259" key="9">
    <source>
        <dbReference type="Pfam" id="PF02781"/>
    </source>
</evidence>
<dbReference type="Gene3D" id="3.30.360.10">
    <property type="entry name" value="Dihydrodipicolinate Reductase, domain 2"/>
    <property type="match status" value="1"/>
</dbReference>
<feature type="binding site" evidence="7">
    <location>
        <position position="243"/>
    </location>
    <ligand>
        <name>substrate</name>
    </ligand>
</feature>
<dbReference type="PANTHER" id="PTHR23429:SF0">
    <property type="entry name" value="GLUCOSE-6-PHOSPHATE 1-DEHYDROGENASE"/>
    <property type="match status" value="1"/>
</dbReference>
<comment type="caution">
    <text evidence="10">The sequence shown here is derived from an EMBL/GenBank/DDBJ whole genome shotgun (WGS) entry which is preliminary data.</text>
</comment>
<dbReference type="InterPro" id="IPR019796">
    <property type="entry name" value="G6P_DH_AS"/>
</dbReference>
<dbReference type="InterPro" id="IPR022675">
    <property type="entry name" value="G6P_DH_C"/>
</dbReference>
<comment type="similarity">
    <text evidence="2 7">Belongs to the glucose-6-phosphate dehydrogenase family.</text>
</comment>
<dbReference type="HAMAP" id="MF_00966">
    <property type="entry name" value="G6PD"/>
    <property type="match status" value="1"/>
</dbReference>
<accession>A0A562QZ51</accession>
<proteinExistence type="inferred from homology"/>
<dbReference type="PANTHER" id="PTHR23429">
    <property type="entry name" value="GLUCOSE-6-PHOSPHATE 1-DEHYDROGENASE G6PD"/>
    <property type="match status" value="1"/>
</dbReference>
<evidence type="ECO:0000256" key="5">
    <source>
        <dbReference type="ARBA" id="ARBA00023002"/>
    </source>
</evidence>
<organism evidence="10 11">
    <name type="scientific">Pseudoduganella lurida</name>
    <dbReference type="NCBI Taxonomy" id="1036180"/>
    <lineage>
        <taxon>Bacteria</taxon>
        <taxon>Pseudomonadati</taxon>
        <taxon>Pseudomonadota</taxon>
        <taxon>Betaproteobacteria</taxon>
        <taxon>Burkholderiales</taxon>
        <taxon>Oxalobacteraceae</taxon>
        <taxon>Telluria group</taxon>
        <taxon>Pseudoduganella</taxon>
    </lineage>
</organism>
<reference evidence="10 11" key="1">
    <citation type="journal article" date="2015" name="Stand. Genomic Sci.">
        <title>Genomic Encyclopedia of Bacterial and Archaeal Type Strains, Phase III: the genomes of soil and plant-associated and newly described type strains.</title>
        <authorList>
            <person name="Whitman W.B."/>
            <person name="Woyke T."/>
            <person name="Klenk H.P."/>
            <person name="Zhou Y."/>
            <person name="Lilburn T.G."/>
            <person name="Beck B.J."/>
            <person name="De Vos P."/>
            <person name="Vandamme P."/>
            <person name="Eisen J.A."/>
            <person name="Garrity G."/>
            <person name="Hugenholtz P."/>
            <person name="Kyrpides N.C."/>
        </authorList>
    </citation>
    <scope>NUCLEOTIDE SEQUENCE [LARGE SCALE GENOMIC DNA]</scope>
    <source>
        <strain evidence="10 11">CGMCC 1.10822</strain>
    </source>
</reference>
<evidence type="ECO:0000256" key="2">
    <source>
        <dbReference type="ARBA" id="ARBA00009975"/>
    </source>
</evidence>
<evidence type="ECO:0000313" key="11">
    <source>
        <dbReference type="Proteomes" id="UP000318431"/>
    </source>
</evidence>
<dbReference type="InterPro" id="IPR022674">
    <property type="entry name" value="G6P_DH_NAD-bd"/>
</dbReference>
<dbReference type="EC" id="1.1.1.49" evidence="7"/>
<dbReference type="PROSITE" id="PS00069">
    <property type="entry name" value="G6P_DEHYDROGENASE"/>
    <property type="match status" value="1"/>
</dbReference>
<feature type="domain" description="Glucose-6-phosphate dehydrogenase NAD-binding" evidence="8">
    <location>
        <begin position="20"/>
        <end position="195"/>
    </location>
</feature>
<comment type="function">
    <text evidence="7">Catalyzes the oxidation of glucose 6-phosphate to 6-phosphogluconolactone.</text>
</comment>
<keyword evidence="11" id="KW-1185">Reference proteome</keyword>
<keyword evidence="4 7" id="KW-0521">NADP</keyword>
<name>A0A562QZ51_9BURK</name>
<feature type="binding site" evidence="7">
    <location>
        <position position="57"/>
    </location>
    <ligand>
        <name>NADP(+)</name>
        <dbReference type="ChEBI" id="CHEBI:58349"/>
    </ligand>
</feature>
<dbReference type="Pfam" id="PF02781">
    <property type="entry name" value="G6PD_C"/>
    <property type="match status" value="1"/>
</dbReference>
<feature type="binding site" evidence="7">
    <location>
        <position position="348"/>
    </location>
    <ligand>
        <name>substrate</name>
    </ligand>
</feature>
<feature type="binding site" evidence="7">
    <location>
        <position position="224"/>
    </location>
    <ligand>
        <name>substrate</name>
    </ligand>
</feature>
<dbReference type="GO" id="GO:0009051">
    <property type="term" value="P:pentose-phosphate shunt, oxidative branch"/>
    <property type="evidence" value="ECO:0007669"/>
    <property type="project" value="TreeGrafter"/>
</dbReference>
<dbReference type="PRINTS" id="PR00079">
    <property type="entry name" value="G6PDHDRGNASE"/>
</dbReference>
<keyword evidence="3 7" id="KW-0313">Glucose metabolism</keyword>
<dbReference type="NCBIfam" id="TIGR00871">
    <property type="entry name" value="zwf"/>
    <property type="match status" value="1"/>
</dbReference>
<dbReference type="Proteomes" id="UP000318431">
    <property type="component" value="Unassembled WGS sequence"/>
</dbReference>
<dbReference type="Gene3D" id="3.40.50.720">
    <property type="entry name" value="NAD(P)-binding Rossmann-like Domain"/>
    <property type="match status" value="1"/>
</dbReference>
<dbReference type="NCBIfam" id="NF009492">
    <property type="entry name" value="PRK12853.1-3"/>
    <property type="match status" value="1"/>
</dbReference>
<feature type="binding site" evidence="7">
    <location>
        <position position="156"/>
    </location>
    <ligand>
        <name>NADP(+)</name>
        <dbReference type="ChEBI" id="CHEBI:58349"/>
    </ligand>
</feature>
<dbReference type="UniPathway" id="UPA00115">
    <property type="reaction ID" value="UER00408"/>
</dbReference>
<feature type="binding site" evidence="7">
    <location>
        <position position="190"/>
    </location>
    <ligand>
        <name>substrate</name>
    </ligand>
</feature>
<dbReference type="SUPFAM" id="SSF51735">
    <property type="entry name" value="NAD(P)-binding Rossmann-fold domains"/>
    <property type="match status" value="1"/>
</dbReference>
<dbReference type="GO" id="GO:0005829">
    <property type="term" value="C:cytosol"/>
    <property type="evidence" value="ECO:0007669"/>
    <property type="project" value="TreeGrafter"/>
</dbReference>
<dbReference type="GO" id="GO:0006006">
    <property type="term" value="P:glucose metabolic process"/>
    <property type="evidence" value="ECO:0007669"/>
    <property type="project" value="UniProtKB-KW"/>
</dbReference>
<feature type="domain" description="Glucose-6-phosphate dehydrogenase C-terminal" evidence="9">
    <location>
        <begin position="197"/>
        <end position="494"/>
    </location>
</feature>
<evidence type="ECO:0000313" key="10">
    <source>
        <dbReference type="EMBL" id="TWI62099.1"/>
    </source>
</evidence>